<protein>
    <submittedName>
        <fullName evidence="8">GtrA-like protein</fullName>
    </submittedName>
</protein>
<evidence type="ECO:0000256" key="3">
    <source>
        <dbReference type="ARBA" id="ARBA00022692"/>
    </source>
</evidence>
<keyword evidence="4 6" id="KW-1133">Transmembrane helix</keyword>
<comment type="subcellular location">
    <subcellularLocation>
        <location evidence="1">Membrane</location>
        <topology evidence="1">Multi-pass membrane protein</topology>
    </subcellularLocation>
</comment>
<accession>A0ABQ4MYP9</accession>
<dbReference type="InterPro" id="IPR051401">
    <property type="entry name" value="GtrA_CellWall_Glycosyl"/>
</dbReference>
<evidence type="ECO:0000256" key="4">
    <source>
        <dbReference type="ARBA" id="ARBA00022989"/>
    </source>
</evidence>
<evidence type="ECO:0000313" key="9">
    <source>
        <dbReference type="Proteomes" id="UP000681290"/>
    </source>
</evidence>
<sequence>MRRWGSMRDNGGGRVAIQFLKFNAVGLINTAIDFSIFTMLLFFGMGSLGAQVISYAVGTLNSYILNKKITFSGQESGWSGRSMFVIGQFARFAALNAAVLALSLMLLFVLTSLAGFHPLTSKVLVTAVTVGLNFLGSRKWVFTKQTYGHDRMEG</sequence>
<evidence type="ECO:0000256" key="5">
    <source>
        <dbReference type="ARBA" id="ARBA00023136"/>
    </source>
</evidence>
<dbReference type="Proteomes" id="UP000681290">
    <property type="component" value="Unassembled WGS sequence"/>
</dbReference>
<gene>
    <name evidence="8" type="ORF">J15TS10_48710</name>
</gene>
<dbReference type="Pfam" id="PF04138">
    <property type="entry name" value="GtrA_DPMS_TM"/>
    <property type="match status" value="1"/>
</dbReference>
<evidence type="ECO:0000256" key="6">
    <source>
        <dbReference type="SAM" id="Phobius"/>
    </source>
</evidence>
<reference evidence="8 9" key="1">
    <citation type="submission" date="2021-03" db="EMBL/GenBank/DDBJ databases">
        <title>Antimicrobial resistance genes in bacteria isolated from Japanese honey, and their potential for conferring macrolide and lincosamide resistance in the American foulbrood pathogen Paenibacillus larvae.</title>
        <authorList>
            <person name="Okamoto M."/>
            <person name="Kumagai M."/>
            <person name="Kanamori H."/>
            <person name="Takamatsu D."/>
        </authorList>
    </citation>
    <scope>NUCLEOTIDE SEQUENCE [LARGE SCALE GENOMIC DNA]</scope>
    <source>
        <strain evidence="8 9">J15TS10</strain>
    </source>
</reference>
<evidence type="ECO:0000256" key="1">
    <source>
        <dbReference type="ARBA" id="ARBA00004141"/>
    </source>
</evidence>
<dbReference type="EMBL" id="BOSM01000013">
    <property type="protein sequence ID" value="GIP61057.1"/>
    <property type="molecule type" value="Genomic_DNA"/>
</dbReference>
<evidence type="ECO:0000259" key="7">
    <source>
        <dbReference type="Pfam" id="PF04138"/>
    </source>
</evidence>
<comment type="similarity">
    <text evidence="2">Belongs to the GtrA family.</text>
</comment>
<organism evidence="8 9">
    <name type="scientific">Paenibacillus woosongensis</name>
    <dbReference type="NCBI Taxonomy" id="307580"/>
    <lineage>
        <taxon>Bacteria</taxon>
        <taxon>Bacillati</taxon>
        <taxon>Bacillota</taxon>
        <taxon>Bacilli</taxon>
        <taxon>Bacillales</taxon>
        <taxon>Paenibacillaceae</taxon>
        <taxon>Paenibacillus</taxon>
    </lineage>
</organism>
<dbReference type="InterPro" id="IPR007267">
    <property type="entry name" value="GtrA_DPMS_TM"/>
</dbReference>
<dbReference type="PANTHER" id="PTHR38459:SF1">
    <property type="entry name" value="PROPHAGE BACTOPRENOL-LINKED GLUCOSE TRANSLOCASE HOMOLOG"/>
    <property type="match status" value="1"/>
</dbReference>
<comment type="caution">
    <text evidence="8">The sequence shown here is derived from an EMBL/GenBank/DDBJ whole genome shotgun (WGS) entry which is preliminary data.</text>
</comment>
<evidence type="ECO:0000256" key="2">
    <source>
        <dbReference type="ARBA" id="ARBA00009399"/>
    </source>
</evidence>
<keyword evidence="3 6" id="KW-0812">Transmembrane</keyword>
<dbReference type="PANTHER" id="PTHR38459">
    <property type="entry name" value="PROPHAGE BACTOPRENOL-LINKED GLUCOSE TRANSLOCASE HOMOLOG"/>
    <property type="match status" value="1"/>
</dbReference>
<feature type="domain" description="GtrA/DPMS transmembrane" evidence="7">
    <location>
        <begin position="21"/>
        <end position="142"/>
    </location>
</feature>
<feature type="transmembrane region" description="Helical" evidence="6">
    <location>
        <begin position="116"/>
        <end position="135"/>
    </location>
</feature>
<proteinExistence type="inferred from homology"/>
<name>A0ABQ4MYP9_9BACL</name>
<feature type="transmembrane region" description="Helical" evidence="6">
    <location>
        <begin position="89"/>
        <end position="110"/>
    </location>
</feature>
<keyword evidence="5 6" id="KW-0472">Membrane</keyword>
<evidence type="ECO:0000313" key="8">
    <source>
        <dbReference type="EMBL" id="GIP61057.1"/>
    </source>
</evidence>
<feature type="transmembrane region" description="Helical" evidence="6">
    <location>
        <begin position="48"/>
        <end position="65"/>
    </location>
</feature>
<keyword evidence="9" id="KW-1185">Reference proteome</keyword>
<feature type="transmembrane region" description="Helical" evidence="6">
    <location>
        <begin position="20"/>
        <end position="42"/>
    </location>
</feature>